<dbReference type="Proteomes" id="UP000238390">
    <property type="component" value="Chromosome"/>
</dbReference>
<feature type="compositionally biased region" description="Basic residues" evidence="1">
    <location>
        <begin position="1"/>
        <end position="18"/>
    </location>
</feature>
<feature type="region of interest" description="Disordered" evidence="1">
    <location>
        <begin position="1"/>
        <end position="57"/>
    </location>
</feature>
<gene>
    <name evidence="2" type="ORF">CSB93_3384</name>
</gene>
<accession>A0A2R3ILW8</accession>
<evidence type="ECO:0000313" key="2">
    <source>
        <dbReference type="EMBL" id="AVK02884.1"/>
    </source>
</evidence>
<keyword evidence="3" id="KW-1185">Reference proteome</keyword>
<name>A0A2R3ILW8_9PSED</name>
<reference evidence="2 3" key="1">
    <citation type="submission" date="2018-02" db="EMBL/GenBank/DDBJ databases">
        <title>FDA/CDC Antimicrobial Resistant Isolate Bank Genome Sequencing.</title>
        <authorList>
            <person name="Benahmed F.H."/>
            <person name="Lutgring J.D."/>
            <person name="Yoo B."/>
            <person name="Machado M."/>
            <person name="Brown A."/>
            <person name="McAllister G."/>
            <person name="Perry A."/>
            <person name="Halpin A.L."/>
            <person name="Vavikolanu K."/>
            <person name="Ott S."/>
            <person name="Zhao X."/>
            <person name="Tallon L.J."/>
            <person name="Sadzewicz L."/>
            <person name="Aluvathingal J."/>
            <person name="Nadendla S."/>
            <person name="Voskania-kordi A."/>
            <person name="Simonyan V."/>
            <person name="Patel J."/>
            <person name="Shawar R.M."/>
        </authorList>
    </citation>
    <scope>NUCLEOTIDE SEQUENCE [LARGE SCALE GENOMIC DNA]</scope>
    <source>
        <strain evidence="2 3">AR_0356</strain>
    </source>
</reference>
<evidence type="ECO:0000313" key="3">
    <source>
        <dbReference type="Proteomes" id="UP000238390"/>
    </source>
</evidence>
<protein>
    <submittedName>
        <fullName evidence="2">Uncharacterized protein</fullName>
    </submittedName>
</protein>
<dbReference type="EMBL" id="CP027169">
    <property type="protein sequence ID" value="AVK02884.1"/>
    <property type="molecule type" value="Genomic_DNA"/>
</dbReference>
<evidence type="ECO:0000256" key="1">
    <source>
        <dbReference type="SAM" id="MobiDB-lite"/>
    </source>
</evidence>
<dbReference type="AlphaFoldDB" id="A0A2R3ILW8"/>
<proteinExistence type="predicted"/>
<sequence length="57" mass="6176">MARRFHRHAATAKLRRTIRPASGAPRDCGRAPVPRAVETPVGSRCGPADVTRHHLPG</sequence>
<organism evidence="2 3">
    <name type="scientific">Pseudomonas paraeruginosa</name>
    <dbReference type="NCBI Taxonomy" id="2994495"/>
    <lineage>
        <taxon>Bacteria</taxon>
        <taxon>Pseudomonadati</taxon>
        <taxon>Pseudomonadota</taxon>
        <taxon>Gammaproteobacteria</taxon>
        <taxon>Pseudomonadales</taxon>
        <taxon>Pseudomonadaceae</taxon>
        <taxon>Pseudomonas</taxon>
    </lineage>
</organism>